<dbReference type="Pfam" id="PF00400">
    <property type="entry name" value="WD40"/>
    <property type="match status" value="6"/>
</dbReference>
<dbReference type="AlphaFoldDB" id="A0A0C9U5Z3"/>
<feature type="repeat" description="WD" evidence="3">
    <location>
        <begin position="166"/>
        <end position="206"/>
    </location>
</feature>
<reference evidence="5" key="2">
    <citation type="submission" date="2015-01" db="EMBL/GenBank/DDBJ databases">
        <title>Evolutionary Origins and Diversification of the Mycorrhizal Mutualists.</title>
        <authorList>
            <consortium name="DOE Joint Genome Institute"/>
            <consortium name="Mycorrhizal Genomics Consortium"/>
            <person name="Kohler A."/>
            <person name="Kuo A."/>
            <person name="Nagy L.G."/>
            <person name="Floudas D."/>
            <person name="Copeland A."/>
            <person name="Barry K.W."/>
            <person name="Cichocki N."/>
            <person name="Veneault-Fourrey C."/>
            <person name="LaButti K."/>
            <person name="Lindquist E.A."/>
            <person name="Lipzen A."/>
            <person name="Lundell T."/>
            <person name="Morin E."/>
            <person name="Murat C."/>
            <person name="Riley R."/>
            <person name="Ohm R."/>
            <person name="Sun H."/>
            <person name="Tunlid A."/>
            <person name="Henrissat B."/>
            <person name="Grigoriev I.V."/>
            <person name="Hibbett D.S."/>
            <person name="Martin F."/>
        </authorList>
    </citation>
    <scope>NUCLEOTIDE SEQUENCE [LARGE SCALE GENOMIC DNA]</scope>
    <source>
        <strain evidence="5">ATCC 200175</strain>
    </source>
</reference>
<dbReference type="EMBL" id="KN819340">
    <property type="protein sequence ID" value="KIJ14857.1"/>
    <property type="molecule type" value="Genomic_DNA"/>
</dbReference>
<feature type="non-terminal residue" evidence="4">
    <location>
        <position position="283"/>
    </location>
</feature>
<dbReference type="SUPFAM" id="SSF50978">
    <property type="entry name" value="WD40 repeat-like"/>
    <property type="match status" value="1"/>
</dbReference>
<dbReference type="SMART" id="SM00320">
    <property type="entry name" value="WD40"/>
    <property type="match status" value="7"/>
</dbReference>
<organism evidence="4 5">
    <name type="scientific">Paxillus involutus ATCC 200175</name>
    <dbReference type="NCBI Taxonomy" id="664439"/>
    <lineage>
        <taxon>Eukaryota</taxon>
        <taxon>Fungi</taxon>
        <taxon>Dikarya</taxon>
        <taxon>Basidiomycota</taxon>
        <taxon>Agaricomycotina</taxon>
        <taxon>Agaricomycetes</taxon>
        <taxon>Agaricomycetidae</taxon>
        <taxon>Boletales</taxon>
        <taxon>Paxilineae</taxon>
        <taxon>Paxillaceae</taxon>
        <taxon>Paxillus</taxon>
    </lineage>
</organism>
<proteinExistence type="predicted"/>
<feature type="repeat" description="WD" evidence="3">
    <location>
        <begin position="40"/>
        <end position="81"/>
    </location>
</feature>
<keyword evidence="2" id="KW-0677">Repeat</keyword>
<keyword evidence="1 3" id="KW-0853">WD repeat</keyword>
<dbReference type="PANTHER" id="PTHR19848:SF8">
    <property type="entry name" value="F-BOX AND WD REPEAT DOMAIN CONTAINING 7"/>
    <property type="match status" value="1"/>
</dbReference>
<evidence type="ECO:0000256" key="3">
    <source>
        <dbReference type="PROSITE-ProRule" id="PRU00221"/>
    </source>
</evidence>
<dbReference type="InterPro" id="IPR015943">
    <property type="entry name" value="WD40/YVTN_repeat-like_dom_sf"/>
</dbReference>
<feature type="repeat" description="WD" evidence="3">
    <location>
        <begin position="1"/>
        <end position="31"/>
    </location>
</feature>
<feature type="non-terminal residue" evidence="4">
    <location>
        <position position="1"/>
    </location>
</feature>
<feature type="repeat" description="WD" evidence="3">
    <location>
        <begin position="82"/>
        <end position="123"/>
    </location>
</feature>
<evidence type="ECO:0000256" key="1">
    <source>
        <dbReference type="ARBA" id="ARBA00022574"/>
    </source>
</evidence>
<dbReference type="InterPro" id="IPR020472">
    <property type="entry name" value="WD40_PAC1"/>
</dbReference>
<evidence type="ECO:0000313" key="4">
    <source>
        <dbReference type="EMBL" id="KIJ14857.1"/>
    </source>
</evidence>
<dbReference type="OrthoDB" id="6262491at2759"/>
<feature type="repeat" description="WD" evidence="3">
    <location>
        <begin position="261"/>
        <end position="283"/>
    </location>
</feature>
<gene>
    <name evidence="4" type="ORF">PAXINDRAFT_31647</name>
</gene>
<evidence type="ECO:0000256" key="2">
    <source>
        <dbReference type="ARBA" id="ARBA00022737"/>
    </source>
</evidence>
<keyword evidence="5" id="KW-1185">Reference proteome</keyword>
<dbReference type="Proteomes" id="UP000053647">
    <property type="component" value="Unassembled WGS sequence"/>
</dbReference>
<reference evidence="4 5" key="1">
    <citation type="submission" date="2014-06" db="EMBL/GenBank/DDBJ databases">
        <authorList>
            <consortium name="DOE Joint Genome Institute"/>
            <person name="Kuo A."/>
            <person name="Kohler A."/>
            <person name="Nagy L.G."/>
            <person name="Floudas D."/>
            <person name="Copeland A."/>
            <person name="Barry K.W."/>
            <person name="Cichocki N."/>
            <person name="Veneault-Fourrey C."/>
            <person name="LaButti K."/>
            <person name="Lindquist E.A."/>
            <person name="Lipzen A."/>
            <person name="Lundell T."/>
            <person name="Morin E."/>
            <person name="Murat C."/>
            <person name="Sun H."/>
            <person name="Tunlid A."/>
            <person name="Henrissat B."/>
            <person name="Grigoriev I.V."/>
            <person name="Hibbett D.S."/>
            <person name="Martin F."/>
            <person name="Nordberg H.P."/>
            <person name="Cantor M.N."/>
            <person name="Hua S.X."/>
        </authorList>
    </citation>
    <scope>NUCLEOTIDE SEQUENCE [LARGE SCALE GENOMIC DNA]</scope>
    <source>
        <strain evidence="4 5">ATCC 200175</strain>
    </source>
</reference>
<dbReference type="PANTHER" id="PTHR19848">
    <property type="entry name" value="WD40 REPEAT PROTEIN"/>
    <property type="match status" value="1"/>
</dbReference>
<sequence>GRESRVRCVCFYPDACKIVTGSDDGTVYIWDRETDAVELLRGHTSVVWGVDVSRDGKMIVSGSEDKTVRVWNGESGETMNVFEGHKDYVTSVQFSADSSRVVSGSEDETVRVWSVETGSEVPAVDERIKCHGWVRCVRYSPSGDRIASGATNCIQIWDAETGSGILSIKNSSVYSLAWTADSTHVIGGRDGEVTIWNAHDGEQLRTWKAYDYAGFIQLSLIGTHLATSNWNDTTAFVFDISTGEPVTTFKHNQDVNLNGISISYSPSGQFVATGCGDGKIYLW</sequence>
<dbReference type="PROSITE" id="PS50082">
    <property type="entry name" value="WD_REPEATS_2"/>
    <property type="match status" value="5"/>
</dbReference>
<evidence type="ECO:0000313" key="5">
    <source>
        <dbReference type="Proteomes" id="UP000053647"/>
    </source>
</evidence>
<name>A0A0C9U5Z3_PAXIN</name>
<dbReference type="PRINTS" id="PR00320">
    <property type="entry name" value="GPROTEINBRPT"/>
</dbReference>
<dbReference type="Gene3D" id="2.130.10.10">
    <property type="entry name" value="YVTN repeat-like/Quinoprotein amine dehydrogenase"/>
    <property type="match status" value="3"/>
</dbReference>
<protein>
    <recommendedName>
        <fullName evidence="6">WD40 repeat-like protein</fullName>
    </recommendedName>
</protein>
<dbReference type="InterPro" id="IPR001680">
    <property type="entry name" value="WD40_rpt"/>
</dbReference>
<dbReference type="InterPro" id="IPR036322">
    <property type="entry name" value="WD40_repeat_dom_sf"/>
</dbReference>
<accession>A0A0C9U5Z3</accession>
<evidence type="ECO:0008006" key="6">
    <source>
        <dbReference type="Google" id="ProtNLM"/>
    </source>
</evidence>
<dbReference type="HOGENOM" id="CLU_000288_57_33_1"/>
<dbReference type="CDD" id="cd00200">
    <property type="entry name" value="WD40"/>
    <property type="match status" value="1"/>
</dbReference>
<dbReference type="PROSITE" id="PS50294">
    <property type="entry name" value="WD_REPEATS_REGION"/>
    <property type="match status" value="4"/>
</dbReference>